<dbReference type="InterPro" id="IPR013883">
    <property type="entry name" value="TF_Iwr1_dom"/>
</dbReference>
<organism evidence="4 5">
    <name type="scientific">Myriangium duriaei CBS 260.36</name>
    <dbReference type="NCBI Taxonomy" id="1168546"/>
    <lineage>
        <taxon>Eukaryota</taxon>
        <taxon>Fungi</taxon>
        <taxon>Dikarya</taxon>
        <taxon>Ascomycota</taxon>
        <taxon>Pezizomycotina</taxon>
        <taxon>Dothideomycetes</taxon>
        <taxon>Dothideomycetidae</taxon>
        <taxon>Myriangiales</taxon>
        <taxon>Myriangiaceae</taxon>
        <taxon>Myriangium</taxon>
    </lineage>
</organism>
<comment type="similarity">
    <text evidence="1">Belongs to the IWR1/SLC7A6OS family.</text>
</comment>
<evidence type="ECO:0000256" key="2">
    <source>
        <dbReference type="SAM" id="MobiDB-lite"/>
    </source>
</evidence>
<accession>A0A9P4J9J9</accession>
<feature type="region of interest" description="Disordered" evidence="2">
    <location>
        <begin position="42"/>
        <end position="152"/>
    </location>
</feature>
<dbReference type="OrthoDB" id="3934484at2759"/>
<protein>
    <recommendedName>
        <fullName evidence="3">Transcription factor Iwr1 domain-containing protein</fullName>
    </recommendedName>
</protein>
<reference evidence="4" key="1">
    <citation type="journal article" date="2020" name="Stud. Mycol.">
        <title>101 Dothideomycetes genomes: a test case for predicting lifestyles and emergence of pathogens.</title>
        <authorList>
            <person name="Haridas S."/>
            <person name="Albert R."/>
            <person name="Binder M."/>
            <person name="Bloem J."/>
            <person name="Labutti K."/>
            <person name="Salamov A."/>
            <person name="Andreopoulos B."/>
            <person name="Baker S."/>
            <person name="Barry K."/>
            <person name="Bills G."/>
            <person name="Bluhm B."/>
            <person name="Cannon C."/>
            <person name="Castanera R."/>
            <person name="Culley D."/>
            <person name="Daum C."/>
            <person name="Ezra D."/>
            <person name="Gonzalez J."/>
            <person name="Henrissat B."/>
            <person name="Kuo A."/>
            <person name="Liang C."/>
            <person name="Lipzen A."/>
            <person name="Lutzoni F."/>
            <person name="Magnuson J."/>
            <person name="Mondo S."/>
            <person name="Nolan M."/>
            <person name="Ohm R."/>
            <person name="Pangilinan J."/>
            <person name="Park H.-J."/>
            <person name="Ramirez L."/>
            <person name="Alfaro M."/>
            <person name="Sun H."/>
            <person name="Tritt A."/>
            <person name="Yoshinaga Y."/>
            <person name="Zwiers L.-H."/>
            <person name="Turgeon B."/>
            <person name="Goodwin S."/>
            <person name="Spatafora J."/>
            <person name="Crous P."/>
            <person name="Grigoriev I."/>
        </authorList>
    </citation>
    <scope>NUCLEOTIDE SEQUENCE</scope>
    <source>
        <strain evidence="4">CBS 260.36</strain>
    </source>
</reference>
<feature type="region of interest" description="Disordered" evidence="2">
    <location>
        <begin position="228"/>
        <end position="279"/>
    </location>
</feature>
<proteinExistence type="inferred from homology"/>
<evidence type="ECO:0000259" key="3">
    <source>
        <dbReference type="Pfam" id="PF08574"/>
    </source>
</evidence>
<feature type="compositionally biased region" description="Acidic residues" evidence="2">
    <location>
        <begin position="328"/>
        <end position="339"/>
    </location>
</feature>
<feature type="domain" description="Transcription factor Iwr1" evidence="3">
    <location>
        <begin position="291"/>
        <end position="351"/>
    </location>
</feature>
<name>A0A9P4J9J9_9PEZI</name>
<dbReference type="Pfam" id="PF08574">
    <property type="entry name" value="Iwr1"/>
    <property type="match status" value="1"/>
</dbReference>
<evidence type="ECO:0000313" key="5">
    <source>
        <dbReference type="Proteomes" id="UP000799439"/>
    </source>
</evidence>
<evidence type="ECO:0000256" key="1">
    <source>
        <dbReference type="ARBA" id="ARBA00010218"/>
    </source>
</evidence>
<dbReference type="InterPro" id="IPR040150">
    <property type="entry name" value="Iwr1"/>
</dbReference>
<feature type="region of interest" description="Disordered" evidence="2">
    <location>
        <begin position="308"/>
        <end position="412"/>
    </location>
</feature>
<dbReference type="PANTHER" id="PTHR28063:SF1">
    <property type="entry name" value="RNA POLYMERASE II NUCLEAR LOCALIZATION PROTEIN IWR1"/>
    <property type="match status" value="1"/>
</dbReference>
<feature type="compositionally biased region" description="Acidic residues" evidence="2">
    <location>
        <begin position="347"/>
        <end position="359"/>
    </location>
</feature>
<dbReference type="GO" id="GO:0005737">
    <property type="term" value="C:cytoplasm"/>
    <property type="evidence" value="ECO:0007669"/>
    <property type="project" value="TreeGrafter"/>
</dbReference>
<feature type="region of interest" description="Disordered" evidence="2">
    <location>
        <begin position="168"/>
        <end position="209"/>
    </location>
</feature>
<dbReference type="Proteomes" id="UP000799439">
    <property type="component" value="Unassembled WGS sequence"/>
</dbReference>
<feature type="compositionally biased region" description="Pro residues" evidence="2">
    <location>
        <begin position="231"/>
        <end position="254"/>
    </location>
</feature>
<dbReference type="AlphaFoldDB" id="A0A9P4J9J9"/>
<dbReference type="GO" id="GO:0006606">
    <property type="term" value="P:protein import into nucleus"/>
    <property type="evidence" value="ECO:0007669"/>
    <property type="project" value="InterPro"/>
</dbReference>
<sequence length="412" mass="44676">MTGAPSYVAVKRKRDDAPIQSLILEERRTKHARVNVEYRLESVSQLSNSQPQPGSNSNDQQTATRIPAAPAPSTNGAVKPSGPRHFELATPPPLTSKRTADAAGLLPTFIERPAKRTNLSSASPAPQPKAPLKRPGTRVATNGSAPRVLGKTAAPSAGLAAALEAFALEESARDASHDEEEQEHEPPQKPRVIVQPKRTVRRRKDIEASQPIEDDYVYDIYIRSAARSVPSPAPVPAPVTPFPQPQAPPLPTGPIDPSAPRTPSLLPLNPDTTAPRSLLESYASLTPSLTDAEQDVGYLILPTDPSSSAYFWTSSPSHSRRGSRSGSEDGEEDDEDSNAEDYYGADYPEDEVDEDDEMGVGEWRFRHGSDDEDDFATPGWGVREDGAGGDWSDSDMEEDRAMNPWKRFGGRT</sequence>
<gene>
    <name evidence="4" type="ORF">K461DRAFT_319320</name>
</gene>
<keyword evidence="5" id="KW-1185">Reference proteome</keyword>
<evidence type="ECO:0000313" key="4">
    <source>
        <dbReference type="EMBL" id="KAF2154804.1"/>
    </source>
</evidence>
<feature type="compositionally biased region" description="Low complexity" evidence="2">
    <location>
        <begin position="44"/>
        <end position="61"/>
    </location>
</feature>
<comment type="caution">
    <text evidence="4">The sequence shown here is derived from an EMBL/GenBank/DDBJ whole genome shotgun (WGS) entry which is preliminary data.</text>
</comment>
<dbReference type="PANTHER" id="PTHR28063">
    <property type="entry name" value="RNA POLYMERASE II NUCLEAR LOCALIZATION PROTEIN IWR1"/>
    <property type="match status" value="1"/>
</dbReference>
<dbReference type="EMBL" id="ML996083">
    <property type="protein sequence ID" value="KAF2154804.1"/>
    <property type="molecule type" value="Genomic_DNA"/>
</dbReference>